<dbReference type="GO" id="GO:0003844">
    <property type="term" value="F:1,4-alpha-glucan branching enzyme activity"/>
    <property type="evidence" value="ECO:0007669"/>
    <property type="project" value="UniProtKB-UniRule"/>
</dbReference>
<dbReference type="InterPro" id="IPR006407">
    <property type="entry name" value="GlgB"/>
</dbReference>
<dbReference type="Pfam" id="PF02806">
    <property type="entry name" value="Alpha-amylase_C"/>
    <property type="match status" value="1"/>
</dbReference>
<evidence type="ECO:0000313" key="13">
    <source>
        <dbReference type="EMBL" id="KVW98888.1"/>
    </source>
</evidence>
<evidence type="ECO:0000256" key="1">
    <source>
        <dbReference type="ARBA" id="ARBA00000826"/>
    </source>
</evidence>
<dbReference type="AlphaFoldDB" id="A0A106BUK5"/>
<dbReference type="InterPro" id="IPR006048">
    <property type="entry name" value="A-amylase/branching_C"/>
</dbReference>
<dbReference type="InterPro" id="IPR014756">
    <property type="entry name" value="Ig_E-set"/>
</dbReference>
<dbReference type="OrthoDB" id="9800174at2"/>
<dbReference type="Pfam" id="PF02922">
    <property type="entry name" value="CBM_48"/>
    <property type="match status" value="1"/>
</dbReference>
<name>A0A106BUK5_THIDE</name>
<keyword evidence="9 10" id="KW-0119">Carbohydrate metabolism</keyword>
<evidence type="ECO:0000256" key="9">
    <source>
        <dbReference type="ARBA" id="ARBA00023277"/>
    </source>
</evidence>
<dbReference type="SUPFAM" id="SSF51011">
    <property type="entry name" value="Glycosyl hydrolase domain"/>
    <property type="match status" value="1"/>
</dbReference>
<keyword evidence="7 10" id="KW-0808">Transferase</keyword>
<accession>A0A106BUK5</accession>
<dbReference type="InterPro" id="IPR013783">
    <property type="entry name" value="Ig-like_fold"/>
</dbReference>
<reference evidence="13 14" key="1">
    <citation type="journal article" date="2015" name="Appl. Environ. Microbiol.">
        <title>Aerobic and Anaerobic Thiosulfate Oxidation by a Cold-Adapted, Subglacial Chemoautotroph.</title>
        <authorList>
            <person name="Harrold Z.R."/>
            <person name="Skidmore M.L."/>
            <person name="Hamilton T.L."/>
            <person name="Desch L."/>
            <person name="Amada K."/>
            <person name="van Gelder W."/>
            <person name="Glover K."/>
            <person name="Roden E.E."/>
            <person name="Boyd E.S."/>
        </authorList>
    </citation>
    <scope>NUCLEOTIDE SEQUENCE [LARGE SCALE GENOMIC DNA]</scope>
    <source>
        <strain evidence="13 14">RG</strain>
    </source>
</reference>
<comment type="caution">
    <text evidence="13">The sequence shown here is derived from an EMBL/GenBank/DDBJ whole genome shotgun (WGS) entry which is preliminary data.</text>
</comment>
<evidence type="ECO:0000256" key="4">
    <source>
        <dbReference type="ARBA" id="ARBA00009000"/>
    </source>
</evidence>
<dbReference type="FunFam" id="3.20.20.80:FF:000003">
    <property type="entry name" value="1,4-alpha-glucan branching enzyme GlgB"/>
    <property type="match status" value="1"/>
</dbReference>
<dbReference type="CDD" id="cd02855">
    <property type="entry name" value="E_set_GBE_prok_N"/>
    <property type="match status" value="1"/>
</dbReference>
<dbReference type="HAMAP" id="MF_00685">
    <property type="entry name" value="GlgB"/>
    <property type="match status" value="1"/>
</dbReference>
<dbReference type="EC" id="2.4.1.18" evidence="10"/>
<dbReference type="Proteomes" id="UP000064243">
    <property type="component" value="Unassembled WGS sequence"/>
</dbReference>
<dbReference type="RefSeq" id="WP_059751799.1">
    <property type="nucleotide sequence ID" value="NZ_LDUG01000009.1"/>
</dbReference>
<evidence type="ECO:0000256" key="10">
    <source>
        <dbReference type="HAMAP-Rule" id="MF_00685"/>
    </source>
</evidence>
<comment type="similarity">
    <text evidence="4 10">Belongs to the glycosyl hydrolase 13 family. GlgB subfamily.</text>
</comment>
<dbReference type="FunFam" id="2.60.40.1180:FF:000002">
    <property type="entry name" value="1,4-alpha-glucan branching enzyme GlgB"/>
    <property type="match status" value="1"/>
</dbReference>
<comment type="subunit">
    <text evidence="10">Monomer.</text>
</comment>
<evidence type="ECO:0000256" key="11">
    <source>
        <dbReference type="PIRSR" id="PIRSR000463-1"/>
    </source>
</evidence>
<dbReference type="SUPFAM" id="SSF81296">
    <property type="entry name" value="E set domains"/>
    <property type="match status" value="1"/>
</dbReference>
<keyword evidence="8 10" id="KW-0320">Glycogen biosynthesis</keyword>
<dbReference type="GO" id="GO:0005978">
    <property type="term" value="P:glycogen biosynthetic process"/>
    <property type="evidence" value="ECO:0007669"/>
    <property type="project" value="UniProtKB-UniRule"/>
</dbReference>
<evidence type="ECO:0000256" key="8">
    <source>
        <dbReference type="ARBA" id="ARBA00023056"/>
    </source>
</evidence>
<dbReference type="Gene3D" id="2.60.40.10">
    <property type="entry name" value="Immunoglobulins"/>
    <property type="match status" value="1"/>
</dbReference>
<dbReference type="InterPro" id="IPR013780">
    <property type="entry name" value="Glyco_hydro_b"/>
</dbReference>
<evidence type="ECO:0000259" key="12">
    <source>
        <dbReference type="SMART" id="SM00642"/>
    </source>
</evidence>
<evidence type="ECO:0000256" key="5">
    <source>
        <dbReference type="ARBA" id="ARBA00022600"/>
    </source>
</evidence>
<dbReference type="Pfam" id="PF00128">
    <property type="entry name" value="Alpha-amylase"/>
    <property type="match status" value="2"/>
</dbReference>
<dbReference type="PIRSF" id="PIRSF000463">
    <property type="entry name" value="GlgB"/>
    <property type="match status" value="1"/>
</dbReference>
<dbReference type="SUPFAM" id="SSF51445">
    <property type="entry name" value="(Trans)glycosidases"/>
    <property type="match status" value="1"/>
</dbReference>
<dbReference type="NCBIfam" id="NF003811">
    <property type="entry name" value="PRK05402.1"/>
    <property type="match status" value="1"/>
</dbReference>
<protein>
    <recommendedName>
        <fullName evidence="10">1,4-alpha-glucan branching enzyme GlgB</fullName>
        <ecNumber evidence="10">2.4.1.18</ecNumber>
    </recommendedName>
    <alternativeName>
        <fullName evidence="10">1,4-alpha-D-glucan:1,4-alpha-D-glucan 6-glucosyl-transferase</fullName>
    </alternativeName>
    <alternativeName>
        <fullName evidence="10">Alpha-(1-&gt;4)-glucan branching enzyme</fullName>
    </alternativeName>
    <alternativeName>
        <fullName evidence="10">Glycogen branching enzyme</fullName>
        <shortName evidence="10">BE</shortName>
    </alternativeName>
</protein>
<dbReference type="UniPathway" id="UPA00164"/>
<dbReference type="PATRIC" id="fig|36861.3.peg.3454"/>
<dbReference type="GO" id="GO:0005829">
    <property type="term" value="C:cytosol"/>
    <property type="evidence" value="ECO:0007669"/>
    <property type="project" value="TreeGrafter"/>
</dbReference>
<dbReference type="NCBIfam" id="NF008967">
    <property type="entry name" value="PRK12313.1"/>
    <property type="match status" value="1"/>
</dbReference>
<feature type="active site" description="Proton donor" evidence="10 11">
    <location>
        <position position="471"/>
    </location>
</feature>
<feature type="active site" description="Nucleophile" evidence="10 11">
    <location>
        <position position="418"/>
    </location>
</feature>
<keyword evidence="5 10" id="KW-0321">Glycogen metabolism</keyword>
<evidence type="ECO:0000313" key="14">
    <source>
        <dbReference type="Proteomes" id="UP000064243"/>
    </source>
</evidence>
<dbReference type="EMBL" id="LDUG01000009">
    <property type="protein sequence ID" value="KVW98888.1"/>
    <property type="molecule type" value="Genomic_DNA"/>
</dbReference>
<dbReference type="Pfam" id="PF22019">
    <property type="entry name" value="GlgB_N"/>
    <property type="match status" value="1"/>
</dbReference>
<dbReference type="GO" id="GO:0004553">
    <property type="term" value="F:hydrolase activity, hydrolyzing O-glycosyl compounds"/>
    <property type="evidence" value="ECO:0007669"/>
    <property type="project" value="InterPro"/>
</dbReference>
<evidence type="ECO:0000256" key="3">
    <source>
        <dbReference type="ARBA" id="ARBA00004964"/>
    </source>
</evidence>
<evidence type="ECO:0000256" key="7">
    <source>
        <dbReference type="ARBA" id="ARBA00022679"/>
    </source>
</evidence>
<evidence type="ECO:0000256" key="6">
    <source>
        <dbReference type="ARBA" id="ARBA00022676"/>
    </source>
</evidence>
<dbReference type="Gene3D" id="3.20.20.80">
    <property type="entry name" value="Glycosidases"/>
    <property type="match status" value="1"/>
</dbReference>
<dbReference type="InterPro" id="IPR054169">
    <property type="entry name" value="GlgB_N"/>
</dbReference>
<dbReference type="InterPro" id="IPR037439">
    <property type="entry name" value="Branching_enzy"/>
</dbReference>
<organism evidence="13 14">
    <name type="scientific">Thiobacillus denitrificans</name>
    <dbReference type="NCBI Taxonomy" id="36861"/>
    <lineage>
        <taxon>Bacteria</taxon>
        <taxon>Pseudomonadati</taxon>
        <taxon>Pseudomonadota</taxon>
        <taxon>Betaproteobacteria</taxon>
        <taxon>Nitrosomonadales</taxon>
        <taxon>Thiobacillaceae</taxon>
        <taxon>Thiobacillus</taxon>
    </lineage>
</organism>
<comment type="function">
    <text evidence="2 10">Catalyzes the formation of the alpha-1,6-glucosidic linkages in glycogen by scission of a 1,4-alpha-linked oligosaccharide from growing alpha-1,4-glucan chains and the subsequent attachment of the oligosaccharide to the alpha-1,6 position.</text>
</comment>
<feature type="domain" description="Glycosyl hydrolase family 13 catalytic" evidence="12">
    <location>
        <begin position="261"/>
        <end position="611"/>
    </location>
</feature>
<gene>
    <name evidence="10" type="primary">glgB</name>
    <name evidence="13" type="ORF">ABW22_02870</name>
</gene>
<comment type="pathway">
    <text evidence="3 10">Glycan biosynthesis; glycogen biosynthesis.</text>
</comment>
<dbReference type="SMART" id="SM00642">
    <property type="entry name" value="Aamy"/>
    <property type="match status" value="1"/>
</dbReference>
<keyword evidence="6 10" id="KW-0328">Glycosyltransferase</keyword>
<sequence length="739" mass="84274">MNVPESTPAKKPVSRLPAISAPIMRVQTGTHHDPFEVLGWHVETDGSSILRAFLPMAEAVEAEGLRMSRVVGTDCFELKLGTGVAHDPHPLLRWQDKQVGAWHSTLSPYSFEPQLGELDIYLLGEGRHMQAWQVLGARLKIIDGIAGCLFAVWAPAVQRVSVIGDFNVWDGRRHPMRCRGDGGIWELFIPGLAAGEAYKYEILSAQGQLVKKTDPYARQMFPRPETTSAIPAELGRVWQDGDWMTARAGFDWQHQPISIYELHAGSWRRHADGSFYSWDELAAKLIPYVLELGYTHIELLPITEHPLDASWGYQVSGYYAPTARYGSPEAFRRFVDSCHQHQLGVILDWVPAHFPKDDFALARFTGEALYEHDDPRRGEHQDWGTLIFNYGRNEVKNFLIANALYWLEEFHIDGLRVDAVASMLYLDYSRREGEWLPNQYGGRENIEAIAFLRELNVEVHGRHPGVLTFAEESTAWPAVSRAVELGGLGFSMKWNMGWMNDSLAYFEQDAVYRKYQHNQLTFSQMYAWSENFVLPLSHDEVVHMKKSLLDKMPGDVWQRFANLRLFYAWQYGHPGKKLMFMGSEFGQWNEWSEKGELDWALLEFPAHDSLRRLLGDLNRLYRTEPALHDFDFDPRGFRWIDCHDADQSVLSFVRQGKSPAAQMIVLLNFTPVTRFGYRVGVPSGHLWHEVLNTDSEFYGGSNIGNSGAVLPQAIPWMGFEHSFEVTLPPLAAVFFKVSP</sequence>
<dbReference type="PANTHER" id="PTHR43651">
    <property type="entry name" value="1,4-ALPHA-GLUCAN-BRANCHING ENZYME"/>
    <property type="match status" value="1"/>
</dbReference>
<dbReference type="FunFam" id="2.60.40.10:FF:000169">
    <property type="entry name" value="1,4-alpha-glucan branching enzyme GlgB"/>
    <property type="match status" value="1"/>
</dbReference>
<comment type="catalytic activity">
    <reaction evidence="1 10">
        <text>Transfers a segment of a (1-&gt;4)-alpha-D-glucan chain to a primary hydroxy group in a similar glucan chain.</text>
        <dbReference type="EC" id="2.4.1.18"/>
    </reaction>
</comment>
<dbReference type="InterPro" id="IPR017853">
    <property type="entry name" value="GH"/>
</dbReference>
<dbReference type="NCBIfam" id="TIGR01515">
    <property type="entry name" value="branching_enzym"/>
    <property type="match status" value="1"/>
</dbReference>
<dbReference type="InterPro" id="IPR006047">
    <property type="entry name" value="GH13_cat_dom"/>
</dbReference>
<evidence type="ECO:0000256" key="2">
    <source>
        <dbReference type="ARBA" id="ARBA00002953"/>
    </source>
</evidence>
<dbReference type="CDD" id="cd11322">
    <property type="entry name" value="AmyAc_Glg_BE"/>
    <property type="match status" value="1"/>
</dbReference>
<keyword evidence="14" id="KW-1185">Reference proteome</keyword>
<dbReference type="InterPro" id="IPR004193">
    <property type="entry name" value="Glyco_hydro_13_N"/>
</dbReference>
<dbReference type="Gene3D" id="2.60.40.1180">
    <property type="entry name" value="Golgi alpha-mannosidase II"/>
    <property type="match status" value="1"/>
</dbReference>
<proteinExistence type="inferred from homology"/>
<dbReference type="GO" id="GO:0043169">
    <property type="term" value="F:cation binding"/>
    <property type="evidence" value="ECO:0007669"/>
    <property type="project" value="InterPro"/>
</dbReference>
<dbReference type="InterPro" id="IPR044143">
    <property type="entry name" value="GlgB_N_E_set_prok"/>
</dbReference>
<dbReference type="PANTHER" id="PTHR43651:SF3">
    <property type="entry name" value="1,4-ALPHA-GLUCAN-BRANCHING ENZYME"/>
    <property type="match status" value="1"/>
</dbReference>